<accession>A0ABC9FEW2</accession>
<dbReference type="Gene3D" id="3.90.1320.10">
    <property type="entry name" value="Outer-capsid protein sigma 3, large lobe"/>
    <property type="match status" value="1"/>
</dbReference>
<sequence>MGYLVKAILLCFYASCYFTSVESIDAASNVQTQDKLFLHKNATRWRPRPIHFAGRQIQSEEDSVQHLAMWRTEPGKFYGLRAEISIWGSPDQQDNQESGASILVTCEQDGRVASVQAGFDVTTYLHDNRDVRFFTYWTRDVKNSPGCYNLKCPGFVPANGAALVPGQAVAPPSVYGEQNHYVTISLNKDPNSGDWVVYRHDLETPSFLGHFPGDICPSTPRTLALTGFVSYPKSAEGPPMGSGHFPDDQDDKKTAYFKHIKLYDAKGNTVDPITTPMVRVVDRPDCYGETQVIVKIKSGYMFYYGGPPGCRG</sequence>
<dbReference type="InterPro" id="IPR004314">
    <property type="entry name" value="Neprosin"/>
</dbReference>
<dbReference type="PANTHER" id="PTHR31589">
    <property type="entry name" value="PROTEIN, PUTATIVE (DUF239)-RELATED-RELATED"/>
    <property type="match status" value="1"/>
</dbReference>
<dbReference type="AlphaFoldDB" id="A0ABC9FEW2"/>
<feature type="domain" description="Neprosin PEP catalytic" evidence="2">
    <location>
        <begin position="58"/>
        <end position="311"/>
    </location>
</feature>
<feature type="signal peptide" evidence="1">
    <location>
        <begin position="1"/>
        <end position="23"/>
    </location>
</feature>
<evidence type="ECO:0000259" key="2">
    <source>
        <dbReference type="PROSITE" id="PS52045"/>
    </source>
</evidence>
<dbReference type="EMBL" id="OZ075116">
    <property type="protein sequence ID" value="CAL5073835.1"/>
    <property type="molecule type" value="Genomic_DNA"/>
</dbReference>
<organism evidence="3 4">
    <name type="scientific">Urochloa decumbens</name>
    <dbReference type="NCBI Taxonomy" id="240449"/>
    <lineage>
        <taxon>Eukaryota</taxon>
        <taxon>Viridiplantae</taxon>
        <taxon>Streptophyta</taxon>
        <taxon>Embryophyta</taxon>
        <taxon>Tracheophyta</taxon>
        <taxon>Spermatophyta</taxon>
        <taxon>Magnoliopsida</taxon>
        <taxon>Liliopsida</taxon>
        <taxon>Poales</taxon>
        <taxon>Poaceae</taxon>
        <taxon>PACMAD clade</taxon>
        <taxon>Panicoideae</taxon>
        <taxon>Panicodae</taxon>
        <taxon>Paniceae</taxon>
        <taxon>Melinidinae</taxon>
        <taxon>Urochloa</taxon>
    </lineage>
</organism>
<evidence type="ECO:0000256" key="1">
    <source>
        <dbReference type="SAM" id="SignalP"/>
    </source>
</evidence>
<feature type="chain" id="PRO_5044762699" description="Neprosin PEP catalytic domain-containing protein" evidence="1">
    <location>
        <begin position="24"/>
        <end position="312"/>
    </location>
</feature>
<dbReference type="InterPro" id="IPR053168">
    <property type="entry name" value="Glutamic_endopeptidase"/>
</dbReference>
<dbReference type="Proteomes" id="UP001497457">
    <property type="component" value="Chromosome 6rd"/>
</dbReference>
<evidence type="ECO:0000313" key="4">
    <source>
        <dbReference type="Proteomes" id="UP001497457"/>
    </source>
</evidence>
<keyword evidence="4" id="KW-1185">Reference proteome</keyword>
<reference evidence="3" key="1">
    <citation type="submission" date="2024-10" db="EMBL/GenBank/DDBJ databases">
        <authorList>
            <person name="Ryan C."/>
        </authorList>
    </citation>
    <scope>NUCLEOTIDE SEQUENCE [LARGE SCALE GENOMIC DNA]</scope>
</reference>
<gene>
    <name evidence="3" type="ORF">URODEC1_LOCUS104838</name>
</gene>
<keyword evidence="1" id="KW-0732">Signal</keyword>
<proteinExistence type="predicted"/>
<dbReference type="PANTHER" id="PTHR31589:SF181">
    <property type="entry name" value="NEPROSIN DOMAIN-CONTAINING PROTEIN"/>
    <property type="match status" value="1"/>
</dbReference>
<name>A0ABC9FEW2_9POAL</name>
<evidence type="ECO:0000313" key="3">
    <source>
        <dbReference type="EMBL" id="CAL5073835.1"/>
    </source>
</evidence>
<dbReference type="PROSITE" id="PS52045">
    <property type="entry name" value="NEPROSIN_PEP_CD"/>
    <property type="match status" value="1"/>
</dbReference>
<dbReference type="Pfam" id="PF03080">
    <property type="entry name" value="Neprosin"/>
    <property type="match status" value="1"/>
</dbReference>
<protein>
    <recommendedName>
        <fullName evidence="2">Neprosin PEP catalytic domain-containing protein</fullName>
    </recommendedName>
</protein>